<dbReference type="PANTHER" id="PTHR33406:SF13">
    <property type="entry name" value="MEMBRANE PROTEIN YDFJ"/>
    <property type="match status" value="1"/>
</dbReference>
<evidence type="ECO:0000256" key="7">
    <source>
        <dbReference type="SAM" id="Phobius"/>
    </source>
</evidence>
<proteinExistence type="predicted"/>
<feature type="transmembrane region" description="Helical" evidence="7">
    <location>
        <begin position="292"/>
        <end position="312"/>
    </location>
</feature>
<dbReference type="HOGENOM" id="CLU_356304_0_0_11"/>
<feature type="compositionally biased region" description="Low complexity" evidence="6">
    <location>
        <begin position="749"/>
        <end position="765"/>
    </location>
</feature>
<keyword evidence="4 7" id="KW-1133">Transmembrane helix</keyword>
<dbReference type="EMBL" id="CM001439">
    <property type="protein sequence ID" value="EHR53542.1"/>
    <property type="molecule type" value="Genomic_DNA"/>
</dbReference>
<evidence type="ECO:0000313" key="9">
    <source>
        <dbReference type="EMBL" id="EHR53542.1"/>
    </source>
</evidence>
<sequence length="765" mass="80627">MPWGRHSHAPAEKRRPRWSRYRTKRGAVTILGALLVVAFLIGGLAQVRLETSVESFLPHDDPALRQLQAAASDFGGDPVVVLLESRQPGELLDQQHLLPLLQLEGQLSRLPDVAATYGPATTLNQIAGRVQDLLAELAGRRDALRARGGDATAAEFDARYGALLVQGLPAGLPTLRNPGFVETVLHTPDGQPKPQWRFMVPSDRALAVLIRPREGLDQDGTDRLVQSVRNAVSAARDTVGAERAIVSGVPTVTSDLASQVRWEIPVIGGIAVVAVAACFLLIPWTRGVRRRLLPVVTTTVAVALTVATFGWLDRPLSLGVVAFLPVLLGIGSYYPTYFAQHARRRVVLVVASATAAAFATLALSPLPLVRDLGLTLAFGVLLAAALGMVLVRAVSRADAEPRGDRRPAARTAASWPIRAAAALLAVAVAATGWVMLPQLRLDSDFRNFAAGLETLEDARKVESVIGSSGEVAVVLRGPDVLAPQAVSWSHSAQSMIVERHGDQLRPVISPATLLPFLGSSPSAAQIEAATRLLPPYLTGSVFRDDRRAAVLSFGVRMDDLDQLRTLRDDVARNLPPPPTGYRVELTGLPMAAVRGHELVSSDRVITNVAGILAAGGVLLIGLRRRSDAARAVAAATLATGVGLAALWVARVPLTPITAALGSLTAAVGCEFTVLLAEAVRRGNAALRTSVLLATATSAVGYAVLAVSQLEAVREFGLLLAASVLLALGAAACVVWLTVKPLRRSDRRPATATTPPVSVTTPGGGS</sequence>
<dbReference type="SUPFAM" id="SSF82866">
    <property type="entry name" value="Multidrug efflux transporter AcrB transmembrane domain"/>
    <property type="match status" value="2"/>
</dbReference>
<dbReference type="Pfam" id="PF03176">
    <property type="entry name" value="MMPL"/>
    <property type="match status" value="1"/>
</dbReference>
<protein>
    <submittedName>
        <fullName evidence="9">Putative RND superfamily exporter</fullName>
    </submittedName>
</protein>
<feature type="transmembrane region" description="Helical" evidence="7">
    <location>
        <begin position="346"/>
        <end position="366"/>
    </location>
</feature>
<dbReference type="PANTHER" id="PTHR33406">
    <property type="entry name" value="MEMBRANE PROTEIN MJ1562-RELATED"/>
    <property type="match status" value="1"/>
</dbReference>
<feature type="region of interest" description="Disordered" evidence="6">
    <location>
        <begin position="746"/>
        <end position="765"/>
    </location>
</feature>
<evidence type="ECO:0000256" key="1">
    <source>
        <dbReference type="ARBA" id="ARBA00004651"/>
    </source>
</evidence>
<feature type="transmembrane region" description="Helical" evidence="7">
    <location>
        <begin position="415"/>
        <end position="436"/>
    </location>
</feature>
<keyword evidence="2" id="KW-1003">Cell membrane</keyword>
<feature type="transmembrane region" description="Helical" evidence="7">
    <location>
        <begin position="629"/>
        <end position="649"/>
    </location>
</feature>
<dbReference type="Gene3D" id="1.20.1640.10">
    <property type="entry name" value="Multidrug efflux transporter AcrB transmembrane domain"/>
    <property type="match status" value="1"/>
</dbReference>
<gene>
    <name evidence="9" type="ORF">SacmaDRAFT_5416</name>
</gene>
<dbReference type="eggNOG" id="COG1033">
    <property type="taxonomic scope" value="Bacteria"/>
</dbReference>
<keyword evidence="3 7" id="KW-0812">Transmembrane</keyword>
<comment type="subcellular location">
    <subcellularLocation>
        <location evidence="1">Cell membrane</location>
        <topology evidence="1">Multi-pass membrane protein</topology>
    </subcellularLocation>
</comment>
<evidence type="ECO:0000256" key="3">
    <source>
        <dbReference type="ARBA" id="ARBA00022692"/>
    </source>
</evidence>
<keyword evidence="5 7" id="KW-0472">Membrane</keyword>
<evidence type="ECO:0000259" key="8">
    <source>
        <dbReference type="Pfam" id="PF03176"/>
    </source>
</evidence>
<name>H5X810_9PSEU</name>
<dbReference type="GO" id="GO:0005886">
    <property type="term" value="C:plasma membrane"/>
    <property type="evidence" value="ECO:0007669"/>
    <property type="project" value="UniProtKB-SubCell"/>
</dbReference>
<feature type="transmembrane region" description="Helical" evidence="7">
    <location>
        <begin position="318"/>
        <end position="334"/>
    </location>
</feature>
<dbReference type="InterPro" id="IPR050545">
    <property type="entry name" value="Mycobact_MmpL"/>
</dbReference>
<feature type="transmembrane region" description="Helical" evidence="7">
    <location>
        <begin position="688"/>
        <end position="709"/>
    </location>
</feature>
<feature type="transmembrane region" description="Helical" evidence="7">
    <location>
        <begin position="715"/>
        <end position="738"/>
    </location>
</feature>
<evidence type="ECO:0000256" key="5">
    <source>
        <dbReference type="ARBA" id="ARBA00023136"/>
    </source>
</evidence>
<feature type="transmembrane region" description="Helical" evidence="7">
    <location>
        <begin position="655"/>
        <end position="676"/>
    </location>
</feature>
<evidence type="ECO:0000256" key="2">
    <source>
        <dbReference type="ARBA" id="ARBA00022475"/>
    </source>
</evidence>
<feature type="transmembrane region" description="Helical" evidence="7">
    <location>
        <begin position="604"/>
        <end position="622"/>
    </location>
</feature>
<evidence type="ECO:0000256" key="4">
    <source>
        <dbReference type="ARBA" id="ARBA00022989"/>
    </source>
</evidence>
<dbReference type="InterPro" id="IPR004869">
    <property type="entry name" value="MMPL_dom"/>
</dbReference>
<dbReference type="STRING" id="882083.SacmaDRAFT_5416"/>
<evidence type="ECO:0000313" key="10">
    <source>
        <dbReference type="Proteomes" id="UP000004926"/>
    </source>
</evidence>
<organism evidence="9 10">
    <name type="scientific">Saccharomonospora marina XMU15</name>
    <dbReference type="NCBI Taxonomy" id="882083"/>
    <lineage>
        <taxon>Bacteria</taxon>
        <taxon>Bacillati</taxon>
        <taxon>Actinomycetota</taxon>
        <taxon>Actinomycetes</taxon>
        <taxon>Pseudonocardiales</taxon>
        <taxon>Pseudonocardiaceae</taxon>
        <taxon>Saccharomonospora</taxon>
    </lineage>
</organism>
<feature type="transmembrane region" description="Helical" evidence="7">
    <location>
        <begin position="372"/>
        <end position="394"/>
    </location>
</feature>
<dbReference type="Proteomes" id="UP000004926">
    <property type="component" value="Chromosome"/>
</dbReference>
<accession>H5X810</accession>
<feature type="transmembrane region" description="Helical" evidence="7">
    <location>
        <begin position="264"/>
        <end position="285"/>
    </location>
</feature>
<dbReference type="OrthoDB" id="3609669at2"/>
<reference evidence="9 10" key="1">
    <citation type="journal article" date="2012" name="Stand. Genomic Sci.">
        <title>Genome sequence of the ocean sediment bacterium Saccharomonospora marina type strain (XMU15(T)).</title>
        <authorList>
            <person name="Klenk H.P."/>
            <person name="Lu M."/>
            <person name="Lucas S."/>
            <person name="Lapidus A."/>
            <person name="Copeland A."/>
            <person name="Pitluck S."/>
            <person name="Goodwin L.A."/>
            <person name="Han C."/>
            <person name="Tapia R."/>
            <person name="Brambilla E.M."/>
            <person name="Potter G."/>
            <person name="Land M."/>
            <person name="Ivanova N."/>
            <person name="Rohde M."/>
            <person name="Goker M."/>
            <person name="Detter J.C."/>
            <person name="Li W.J."/>
            <person name="Kyrpides N.C."/>
            <person name="Woyke T."/>
        </authorList>
    </citation>
    <scope>NUCLEOTIDE SEQUENCE [LARGE SCALE GENOMIC DNA]</scope>
    <source>
        <strain evidence="9 10">XMU15</strain>
    </source>
</reference>
<feature type="domain" description="Membrane transport protein MMPL" evidence="8">
    <location>
        <begin position="195"/>
        <end position="327"/>
    </location>
</feature>
<evidence type="ECO:0000256" key="6">
    <source>
        <dbReference type="SAM" id="MobiDB-lite"/>
    </source>
</evidence>
<keyword evidence="10" id="KW-1185">Reference proteome</keyword>
<dbReference type="AlphaFoldDB" id="H5X810"/>